<dbReference type="AlphaFoldDB" id="A0A1I6VWW1"/>
<dbReference type="FunFam" id="3.30.300.20:FF:000018">
    <property type="entry name" value="Ribosome-binding factor A"/>
    <property type="match status" value="1"/>
</dbReference>
<keyword evidence="2 3" id="KW-0690">Ribosome biogenesis</keyword>
<comment type="similarity">
    <text evidence="3">Belongs to the RbfA family.</text>
</comment>
<feature type="region of interest" description="Disordered" evidence="4">
    <location>
        <begin position="115"/>
        <end position="173"/>
    </location>
</feature>
<dbReference type="HAMAP" id="MF_00003">
    <property type="entry name" value="RbfA"/>
    <property type="match status" value="1"/>
</dbReference>
<dbReference type="PANTHER" id="PTHR33515:SF1">
    <property type="entry name" value="RIBOSOME-BINDING FACTOR A, CHLOROPLASTIC-RELATED"/>
    <property type="match status" value="1"/>
</dbReference>
<proteinExistence type="inferred from homology"/>
<dbReference type="SUPFAM" id="SSF89919">
    <property type="entry name" value="Ribosome-binding factor A, RbfA"/>
    <property type="match status" value="1"/>
</dbReference>
<dbReference type="NCBIfam" id="TIGR00082">
    <property type="entry name" value="rbfA"/>
    <property type="match status" value="1"/>
</dbReference>
<evidence type="ECO:0000313" key="5">
    <source>
        <dbReference type="EMBL" id="SFT18071.1"/>
    </source>
</evidence>
<dbReference type="Gene3D" id="3.30.300.20">
    <property type="match status" value="1"/>
</dbReference>
<dbReference type="InterPro" id="IPR015946">
    <property type="entry name" value="KH_dom-like_a/b"/>
</dbReference>
<evidence type="ECO:0000256" key="3">
    <source>
        <dbReference type="HAMAP-Rule" id="MF_00003"/>
    </source>
</evidence>
<dbReference type="EMBL" id="FPAB01000010">
    <property type="protein sequence ID" value="SFT18071.1"/>
    <property type="molecule type" value="Genomic_DNA"/>
</dbReference>
<accession>A0A1I6VWW1</accession>
<evidence type="ECO:0000256" key="1">
    <source>
        <dbReference type="ARBA" id="ARBA00022490"/>
    </source>
</evidence>
<reference evidence="6" key="1">
    <citation type="submission" date="2016-10" db="EMBL/GenBank/DDBJ databases">
        <authorList>
            <person name="Varghese N."/>
            <person name="Submissions S."/>
        </authorList>
    </citation>
    <scope>NUCLEOTIDE SEQUENCE [LARGE SCALE GENOMIC DNA]</scope>
    <source>
        <strain evidence="6">CGMCC 4.7047</strain>
    </source>
</reference>
<comment type="subcellular location">
    <subcellularLocation>
        <location evidence="3">Cytoplasm</location>
    </subcellularLocation>
</comment>
<comment type="function">
    <text evidence="3">One of several proteins that assist in the late maturation steps of the functional core of the 30S ribosomal subunit. Associates with free 30S ribosomal subunits (but not with 30S subunits that are part of 70S ribosomes or polysomes). Required for efficient processing of 16S rRNA. May interact with the 5'-terminal helix region of 16S rRNA.</text>
</comment>
<organism evidence="5 6">
    <name type="scientific">Streptomyces harbinensis</name>
    <dbReference type="NCBI Taxonomy" id="1176198"/>
    <lineage>
        <taxon>Bacteria</taxon>
        <taxon>Bacillati</taxon>
        <taxon>Actinomycetota</taxon>
        <taxon>Actinomycetes</taxon>
        <taxon>Kitasatosporales</taxon>
        <taxon>Streptomycetaceae</taxon>
        <taxon>Streptomyces</taxon>
    </lineage>
</organism>
<comment type="subunit">
    <text evidence="3">Monomer. Binds 30S ribosomal subunits, but not 50S ribosomal subunits or 70S ribosomes.</text>
</comment>
<gene>
    <name evidence="3" type="primary">rbfA</name>
    <name evidence="5" type="ORF">SAMN05444716_110122</name>
</gene>
<evidence type="ECO:0000256" key="2">
    <source>
        <dbReference type="ARBA" id="ARBA00022517"/>
    </source>
</evidence>
<dbReference type="RefSeq" id="WP_019436312.1">
    <property type="nucleotide sequence ID" value="NZ_CP054938.1"/>
</dbReference>
<dbReference type="GO" id="GO:0043024">
    <property type="term" value="F:ribosomal small subunit binding"/>
    <property type="evidence" value="ECO:0007669"/>
    <property type="project" value="TreeGrafter"/>
</dbReference>
<dbReference type="STRING" id="1176198.SAMN05444716_110122"/>
<keyword evidence="6" id="KW-1185">Reference proteome</keyword>
<feature type="compositionally biased region" description="Basic and acidic residues" evidence="4">
    <location>
        <begin position="135"/>
        <end position="156"/>
    </location>
</feature>
<dbReference type="GO" id="GO:0005829">
    <property type="term" value="C:cytosol"/>
    <property type="evidence" value="ECO:0007669"/>
    <property type="project" value="TreeGrafter"/>
</dbReference>
<dbReference type="Pfam" id="PF02033">
    <property type="entry name" value="RBFA"/>
    <property type="match status" value="1"/>
</dbReference>
<keyword evidence="1 3" id="KW-0963">Cytoplasm</keyword>
<dbReference type="GO" id="GO:0030490">
    <property type="term" value="P:maturation of SSU-rRNA"/>
    <property type="evidence" value="ECO:0007669"/>
    <property type="project" value="UniProtKB-UniRule"/>
</dbReference>
<protein>
    <recommendedName>
        <fullName evidence="3">Ribosome-binding factor A</fullName>
    </recommendedName>
</protein>
<dbReference type="InterPro" id="IPR000238">
    <property type="entry name" value="RbfA"/>
</dbReference>
<sequence length="173" mass="18755">MADKARAKRLADLIREVIAEKLHRGIKDPRLGTRVTITDTRVTGDLREATVFYTVYGDESDREEVAAGLRSAKGVLRAAVGAAAGVKHTPSLEFVPDALPETTRNLEDLFDRARERDEEVRRTSAGAQYAGGADPYREDSADREDGAGSTETRDGADTEGTGTTGSTEDRTDR</sequence>
<evidence type="ECO:0000256" key="4">
    <source>
        <dbReference type="SAM" id="MobiDB-lite"/>
    </source>
</evidence>
<name>A0A1I6VWW1_9ACTN</name>
<dbReference type="Proteomes" id="UP000198873">
    <property type="component" value="Unassembled WGS sequence"/>
</dbReference>
<dbReference type="InterPro" id="IPR020053">
    <property type="entry name" value="Ribosome-bd_factorA_CS"/>
</dbReference>
<dbReference type="PROSITE" id="PS01319">
    <property type="entry name" value="RBFA"/>
    <property type="match status" value="1"/>
</dbReference>
<dbReference type="PANTHER" id="PTHR33515">
    <property type="entry name" value="RIBOSOME-BINDING FACTOR A, CHLOROPLASTIC-RELATED"/>
    <property type="match status" value="1"/>
</dbReference>
<evidence type="ECO:0000313" key="6">
    <source>
        <dbReference type="Proteomes" id="UP000198873"/>
    </source>
</evidence>
<dbReference type="InterPro" id="IPR023799">
    <property type="entry name" value="RbfA_dom_sf"/>
</dbReference>